<evidence type="ECO:0000313" key="9">
    <source>
        <dbReference type="Proteomes" id="UP000002313"/>
    </source>
</evidence>
<evidence type="ECO:0000256" key="6">
    <source>
        <dbReference type="PROSITE-ProRule" id="PRU00175"/>
    </source>
</evidence>
<dbReference type="SUPFAM" id="SSF57850">
    <property type="entry name" value="RING/U-box"/>
    <property type="match status" value="1"/>
</dbReference>
<evidence type="ECO:0000313" key="8">
    <source>
        <dbReference type="EMBL" id="ADM12587.1"/>
    </source>
</evidence>
<dbReference type="PANTHER" id="PTHR15067:SF4">
    <property type="entry name" value="E3 UBIQUITIN-PROTEIN LIGASE RNF8"/>
    <property type="match status" value="1"/>
</dbReference>
<dbReference type="KEGG" id="ein:Eint_110870"/>
<dbReference type="EMBL" id="CP001952">
    <property type="protein sequence ID" value="ADM12587.1"/>
    <property type="molecule type" value="Genomic_DNA"/>
</dbReference>
<organism evidence="8 9">
    <name type="scientific">Encephalitozoon intestinalis (strain ATCC 50506)</name>
    <name type="common">Microsporidian parasite</name>
    <name type="synonym">Septata intestinalis</name>
    <dbReference type="NCBI Taxonomy" id="876142"/>
    <lineage>
        <taxon>Eukaryota</taxon>
        <taxon>Fungi</taxon>
        <taxon>Fungi incertae sedis</taxon>
        <taxon>Microsporidia</taxon>
        <taxon>Unikaryonidae</taxon>
        <taxon>Encephalitozoon</taxon>
    </lineage>
</organism>
<sequence length="92" mass="10964">MGNDFEEGVEDIVRELFFIEERMDPELPLIFQEKTKELEEEPEEICCICLEYIKGSQALLVCRHSFHLTCIYSWLDTKRVCPSCRMAIKWEE</sequence>
<evidence type="ECO:0000256" key="2">
    <source>
        <dbReference type="ARBA" id="ARBA00022723"/>
    </source>
</evidence>
<reference evidence="8 9" key="1">
    <citation type="journal article" date="2010" name="Nat. Commun.">
        <title>The complete sequence of the smallest known nuclear genome from the microsporidian Encephalitozoon intestinalis.</title>
        <authorList>
            <person name="Corradi N."/>
            <person name="Pombert J.-F."/>
            <person name="Farinelli L."/>
            <person name="Didier E.S."/>
            <person name="Keeling P.J."/>
        </authorList>
    </citation>
    <scope>NUCLEOTIDE SEQUENCE [LARGE SCALE GENOMIC DNA]</scope>
    <source>
        <strain evidence="8 9">ATCC 50506</strain>
    </source>
</reference>
<dbReference type="HOGENOM" id="CLU_2386140_0_0_1"/>
<dbReference type="Pfam" id="PF13639">
    <property type="entry name" value="zf-RING_2"/>
    <property type="match status" value="1"/>
</dbReference>
<dbReference type="SMART" id="SM00184">
    <property type="entry name" value="RING"/>
    <property type="match status" value="1"/>
</dbReference>
<protein>
    <recommendedName>
        <fullName evidence="7">RING-type domain-containing protein</fullName>
    </recommendedName>
</protein>
<keyword evidence="9" id="KW-1185">Reference proteome</keyword>
<dbReference type="OrthoDB" id="7759664at2759"/>
<reference evidence="8 9" key="2">
    <citation type="journal article" date="2012" name="Proc. Natl. Acad. Sci. U.S.A.">
        <title>Gain and loss of multiple functionally related, horizontally transferred genes in the reduced genomes of two microsporidian parasites.</title>
        <authorList>
            <person name="Pombert J.-F."/>
            <person name="Selman M."/>
            <person name="Burki F."/>
            <person name="Bardell F.T."/>
            <person name="Farinelli L."/>
            <person name="Solter L.F."/>
            <person name="Whitman D.W."/>
            <person name="Weiss L.M."/>
            <person name="Corradi N."/>
            <person name="Keeling P.J."/>
        </authorList>
    </citation>
    <scope>NUCLEOTIDE SEQUENCE [LARGE SCALE GENOMIC DNA]</scope>
    <source>
        <strain evidence="8 9">ATCC 50506</strain>
    </source>
</reference>
<dbReference type="GO" id="GO:0061630">
    <property type="term" value="F:ubiquitin protein ligase activity"/>
    <property type="evidence" value="ECO:0007669"/>
    <property type="project" value="TreeGrafter"/>
</dbReference>
<keyword evidence="5" id="KW-0862">Zinc</keyword>
<dbReference type="VEuPathDB" id="MicrosporidiaDB:Eint_110870"/>
<keyword evidence="3 6" id="KW-0863">Zinc-finger</keyword>
<dbReference type="GeneID" id="9699655"/>
<dbReference type="PANTHER" id="PTHR15067">
    <property type="entry name" value="E3 UBIQUITIN-PROTEIN LIGASE RNF8"/>
    <property type="match status" value="1"/>
</dbReference>
<dbReference type="InterPro" id="IPR001841">
    <property type="entry name" value="Znf_RING"/>
</dbReference>
<dbReference type="InterPro" id="IPR013083">
    <property type="entry name" value="Znf_RING/FYVE/PHD"/>
</dbReference>
<proteinExistence type="predicted"/>
<evidence type="ECO:0000256" key="5">
    <source>
        <dbReference type="ARBA" id="ARBA00022833"/>
    </source>
</evidence>
<dbReference type="Gene3D" id="3.30.40.10">
    <property type="entry name" value="Zinc/RING finger domain, C3HC4 (zinc finger)"/>
    <property type="match status" value="1"/>
</dbReference>
<gene>
    <name evidence="8" type="ORF">Eint_110870</name>
</gene>
<dbReference type="PROSITE" id="PS50089">
    <property type="entry name" value="ZF_RING_2"/>
    <property type="match status" value="1"/>
</dbReference>
<dbReference type="RefSeq" id="XP_003073947.1">
    <property type="nucleotide sequence ID" value="XM_003073901.1"/>
</dbReference>
<dbReference type="GO" id="GO:0005829">
    <property type="term" value="C:cytosol"/>
    <property type="evidence" value="ECO:0007669"/>
    <property type="project" value="TreeGrafter"/>
</dbReference>
<dbReference type="GO" id="GO:0008270">
    <property type="term" value="F:zinc ion binding"/>
    <property type="evidence" value="ECO:0007669"/>
    <property type="project" value="UniProtKB-KW"/>
</dbReference>
<dbReference type="Proteomes" id="UP000002313">
    <property type="component" value="Chromosome XI"/>
</dbReference>
<name>E0SAG2_ENCIT</name>
<keyword evidence="2" id="KW-0479">Metal-binding</keyword>
<dbReference type="GO" id="GO:0000151">
    <property type="term" value="C:ubiquitin ligase complex"/>
    <property type="evidence" value="ECO:0007669"/>
    <property type="project" value="TreeGrafter"/>
</dbReference>
<evidence type="ECO:0000256" key="1">
    <source>
        <dbReference type="ARBA" id="ARBA00022679"/>
    </source>
</evidence>
<keyword evidence="4" id="KW-0833">Ubl conjugation pathway</keyword>
<dbReference type="GO" id="GO:0016567">
    <property type="term" value="P:protein ubiquitination"/>
    <property type="evidence" value="ECO:0007669"/>
    <property type="project" value="TreeGrafter"/>
</dbReference>
<accession>E0SAG2</accession>
<dbReference type="GO" id="GO:0006511">
    <property type="term" value="P:ubiquitin-dependent protein catabolic process"/>
    <property type="evidence" value="ECO:0007669"/>
    <property type="project" value="TreeGrafter"/>
</dbReference>
<keyword evidence="1" id="KW-0808">Transferase</keyword>
<evidence type="ECO:0000259" key="7">
    <source>
        <dbReference type="PROSITE" id="PS50089"/>
    </source>
</evidence>
<dbReference type="AlphaFoldDB" id="E0SAG2"/>
<evidence type="ECO:0000256" key="3">
    <source>
        <dbReference type="ARBA" id="ARBA00022771"/>
    </source>
</evidence>
<feature type="domain" description="RING-type" evidence="7">
    <location>
        <begin position="46"/>
        <end position="85"/>
    </location>
</feature>
<evidence type="ECO:0000256" key="4">
    <source>
        <dbReference type="ARBA" id="ARBA00022786"/>
    </source>
</evidence>